<dbReference type="GO" id="GO:0043565">
    <property type="term" value="F:sequence-specific DNA binding"/>
    <property type="evidence" value="ECO:0007669"/>
    <property type="project" value="InterPro"/>
</dbReference>
<dbReference type="Gene3D" id="1.10.10.60">
    <property type="entry name" value="Homeodomain-like"/>
    <property type="match status" value="1"/>
</dbReference>
<dbReference type="Pfam" id="PF14525">
    <property type="entry name" value="AraC_binding_2"/>
    <property type="match status" value="1"/>
</dbReference>
<dbReference type="SUPFAM" id="SSF46689">
    <property type="entry name" value="Homeodomain-like"/>
    <property type="match status" value="1"/>
</dbReference>
<dbReference type="InterPro" id="IPR009057">
    <property type="entry name" value="Homeodomain-like_sf"/>
</dbReference>
<dbReference type="SMART" id="SM00342">
    <property type="entry name" value="HTH_ARAC"/>
    <property type="match status" value="1"/>
</dbReference>
<protein>
    <submittedName>
        <fullName evidence="5">Helix-turn-helix domain-containing protein</fullName>
    </submittedName>
</protein>
<name>A0A6H9YVB8_9ACTN</name>
<accession>A0A6H9YVB8</accession>
<evidence type="ECO:0000256" key="3">
    <source>
        <dbReference type="ARBA" id="ARBA00023163"/>
    </source>
</evidence>
<proteinExistence type="predicted"/>
<dbReference type="PANTHER" id="PTHR46796:SF6">
    <property type="entry name" value="ARAC SUBFAMILY"/>
    <property type="match status" value="1"/>
</dbReference>
<keyword evidence="6" id="KW-1185">Reference proteome</keyword>
<reference evidence="5 6" key="1">
    <citation type="submission" date="2019-09" db="EMBL/GenBank/DDBJ databases">
        <title>Actinomadura physcomitrii sp. nov., a novel actinomycete isolated from moss [Physcomitrium sphaericum (Ludw) Fuernr].</title>
        <authorList>
            <person name="Zhuang X."/>
            <person name="Liu C."/>
        </authorList>
    </citation>
    <scope>NUCLEOTIDE SEQUENCE [LARGE SCALE GENOMIC DNA]</scope>
    <source>
        <strain evidence="5 6">HMC1</strain>
    </source>
</reference>
<dbReference type="PANTHER" id="PTHR46796">
    <property type="entry name" value="HTH-TYPE TRANSCRIPTIONAL ACTIVATOR RHAS-RELATED"/>
    <property type="match status" value="1"/>
</dbReference>
<dbReference type="InterPro" id="IPR050204">
    <property type="entry name" value="AraC_XylS_family_regulators"/>
</dbReference>
<gene>
    <name evidence="5" type="ORF">F8566_02135</name>
</gene>
<feature type="domain" description="HTH araC/xylS-type" evidence="4">
    <location>
        <begin position="237"/>
        <end position="339"/>
    </location>
</feature>
<dbReference type="GO" id="GO:0003700">
    <property type="term" value="F:DNA-binding transcription factor activity"/>
    <property type="evidence" value="ECO:0007669"/>
    <property type="project" value="InterPro"/>
</dbReference>
<evidence type="ECO:0000259" key="4">
    <source>
        <dbReference type="PROSITE" id="PS01124"/>
    </source>
</evidence>
<dbReference type="InterPro" id="IPR018060">
    <property type="entry name" value="HTH_AraC"/>
</dbReference>
<dbReference type="Pfam" id="PF12833">
    <property type="entry name" value="HTH_18"/>
    <property type="match status" value="1"/>
</dbReference>
<evidence type="ECO:0000313" key="5">
    <source>
        <dbReference type="EMBL" id="KAB2352501.1"/>
    </source>
</evidence>
<keyword evidence="2" id="KW-0238">DNA-binding</keyword>
<dbReference type="OrthoDB" id="9799345at2"/>
<evidence type="ECO:0000313" key="6">
    <source>
        <dbReference type="Proteomes" id="UP000468735"/>
    </source>
</evidence>
<evidence type="ECO:0000256" key="1">
    <source>
        <dbReference type="ARBA" id="ARBA00023015"/>
    </source>
</evidence>
<dbReference type="AlphaFoldDB" id="A0A6H9YVB8"/>
<sequence>MTRQITPCKASVRGRTWRCALQVMEFSTAHVPPAERFDSWLEAMFRSHVPSEVKTETADDFHASAHLLDLDTVLISSMTTPSVQGERTRRLIRQSDPEVVLLHLSCSGSGRVSQGKHDNTFGAGDFVLYDSSRPLRVQQMAVTQPARFFLVEIPRAPLQALVPSISKLLAVPFSGHQGPGAVLWRYLEELVRNACAYRPSDVAALGRATIDLIAATCAHQLADDALPMATRQQALLAGIEDFIERHLGDPALTPDTIAAAHHISTRQLHKLFQAQGGLSVAAWIRQHRLERCRRDLADPRFAELPVCAIASRWGFTDPAHFGRLFRKSMGSCPTDYRRMCLSSVQGV</sequence>
<comment type="caution">
    <text evidence="5">The sequence shown here is derived from an EMBL/GenBank/DDBJ whole genome shotgun (WGS) entry which is preliminary data.</text>
</comment>
<organism evidence="5 6">
    <name type="scientific">Actinomadura rudentiformis</name>
    <dbReference type="NCBI Taxonomy" id="359158"/>
    <lineage>
        <taxon>Bacteria</taxon>
        <taxon>Bacillati</taxon>
        <taxon>Actinomycetota</taxon>
        <taxon>Actinomycetes</taxon>
        <taxon>Streptosporangiales</taxon>
        <taxon>Thermomonosporaceae</taxon>
        <taxon>Actinomadura</taxon>
    </lineage>
</organism>
<dbReference type="InterPro" id="IPR035418">
    <property type="entry name" value="AraC-bd_2"/>
</dbReference>
<keyword evidence="1" id="KW-0805">Transcription regulation</keyword>
<evidence type="ECO:0000256" key="2">
    <source>
        <dbReference type="ARBA" id="ARBA00023125"/>
    </source>
</evidence>
<dbReference type="EMBL" id="WBMT01000001">
    <property type="protein sequence ID" value="KAB2352501.1"/>
    <property type="molecule type" value="Genomic_DNA"/>
</dbReference>
<dbReference type="Proteomes" id="UP000468735">
    <property type="component" value="Unassembled WGS sequence"/>
</dbReference>
<keyword evidence="3" id="KW-0804">Transcription</keyword>
<dbReference type="PROSITE" id="PS01124">
    <property type="entry name" value="HTH_ARAC_FAMILY_2"/>
    <property type="match status" value="1"/>
</dbReference>